<dbReference type="SUPFAM" id="SSF69065">
    <property type="entry name" value="RNase III domain-like"/>
    <property type="match status" value="1"/>
</dbReference>
<dbReference type="GO" id="GO:0032543">
    <property type="term" value="P:mitochondrial translation"/>
    <property type="evidence" value="ECO:0007669"/>
    <property type="project" value="InterPro"/>
</dbReference>
<protein>
    <recommendedName>
        <fullName evidence="1">RNase III domain-containing protein</fullName>
    </recommendedName>
</protein>
<evidence type="ECO:0000313" key="3">
    <source>
        <dbReference type="Proteomes" id="UP001306508"/>
    </source>
</evidence>
<dbReference type="EMBL" id="JAWIZZ010000002">
    <property type="protein sequence ID" value="KAK5782488.1"/>
    <property type="molecule type" value="Genomic_DNA"/>
</dbReference>
<dbReference type="InterPro" id="IPR036389">
    <property type="entry name" value="RNase_III_sf"/>
</dbReference>
<evidence type="ECO:0000313" key="2">
    <source>
        <dbReference type="EMBL" id="KAK5782488.1"/>
    </source>
</evidence>
<name>A0AAN7WUE7_9SACH</name>
<dbReference type="AlphaFoldDB" id="A0AAN7WUE7"/>
<dbReference type="GO" id="GO:0005762">
    <property type="term" value="C:mitochondrial large ribosomal subunit"/>
    <property type="evidence" value="ECO:0007669"/>
    <property type="project" value="InterPro"/>
</dbReference>
<sequence>MQRTVFTSQSFKSVLGAVNRNGSVTACREPIRLITYLHSGSRVRGLKRDPASYMLNPYGLTYESVNKKVGSQASQFFSKIRNQLTFNKFDIKIDDRLLLQCFTHKSFAHGKVPYNEKLFIIGSHFLKVQASLHSIKSTDSQNSSGLVNGMNFDTLGSYESKNLLAEPKLFKFMESLGLHELVFWKKRDASGTKIFNGEPKIVSSVLNSVVGAILLTNGVEKASLFVNNFLLREHTE</sequence>
<dbReference type="Gene3D" id="1.10.1520.10">
    <property type="entry name" value="Ribonuclease III domain"/>
    <property type="match status" value="1"/>
</dbReference>
<organism evidence="2 3">
    <name type="scientific">Arxiozyma heterogenica</name>
    <dbReference type="NCBI Taxonomy" id="278026"/>
    <lineage>
        <taxon>Eukaryota</taxon>
        <taxon>Fungi</taxon>
        <taxon>Dikarya</taxon>
        <taxon>Ascomycota</taxon>
        <taxon>Saccharomycotina</taxon>
        <taxon>Saccharomycetes</taxon>
        <taxon>Saccharomycetales</taxon>
        <taxon>Saccharomycetaceae</taxon>
        <taxon>Arxiozyma</taxon>
    </lineage>
</organism>
<dbReference type="InterPro" id="IPR000999">
    <property type="entry name" value="RNase_III_dom"/>
</dbReference>
<comment type="caution">
    <text evidence="2">The sequence shown here is derived from an EMBL/GenBank/DDBJ whole genome shotgun (WGS) entry which is preliminary data.</text>
</comment>
<evidence type="ECO:0000259" key="1">
    <source>
        <dbReference type="SMART" id="SM00535"/>
    </source>
</evidence>
<dbReference type="CDD" id="cd00593">
    <property type="entry name" value="RIBOc"/>
    <property type="match status" value="1"/>
</dbReference>
<dbReference type="PANTHER" id="PTHR28160:SF1">
    <property type="entry name" value="LARGE RIBOSOMAL SUBUNIT PROTEIN ML57"/>
    <property type="match status" value="1"/>
</dbReference>
<keyword evidence="3" id="KW-1185">Reference proteome</keyword>
<dbReference type="InterPro" id="IPR040030">
    <property type="entry name" value="Ribosomal_mL57"/>
</dbReference>
<dbReference type="SMART" id="SM00535">
    <property type="entry name" value="RIBOc"/>
    <property type="match status" value="1"/>
</dbReference>
<reference evidence="3" key="1">
    <citation type="submission" date="2023-07" db="EMBL/GenBank/DDBJ databases">
        <title>A draft genome of Kazachstania heterogenica Y-27499.</title>
        <authorList>
            <person name="Donic C."/>
            <person name="Kralova J.S."/>
            <person name="Fidel L."/>
            <person name="Ben-Dor S."/>
            <person name="Jung S."/>
        </authorList>
    </citation>
    <scope>NUCLEOTIDE SEQUENCE [LARGE SCALE GENOMIC DNA]</scope>
    <source>
        <strain evidence="3">Y27499</strain>
    </source>
</reference>
<dbReference type="Proteomes" id="UP001306508">
    <property type="component" value="Unassembled WGS sequence"/>
</dbReference>
<dbReference type="GO" id="GO:0003735">
    <property type="term" value="F:structural constituent of ribosome"/>
    <property type="evidence" value="ECO:0007669"/>
    <property type="project" value="InterPro"/>
</dbReference>
<dbReference type="Pfam" id="PF14622">
    <property type="entry name" value="Ribonucleas_3_3"/>
    <property type="match status" value="1"/>
</dbReference>
<feature type="domain" description="RNase III" evidence="1">
    <location>
        <begin position="96"/>
        <end position="236"/>
    </location>
</feature>
<gene>
    <name evidence="2" type="ORF">RI543_000042</name>
</gene>
<dbReference type="GO" id="GO:0006396">
    <property type="term" value="P:RNA processing"/>
    <property type="evidence" value="ECO:0007669"/>
    <property type="project" value="InterPro"/>
</dbReference>
<accession>A0AAN7WUE7</accession>
<dbReference type="GO" id="GO:0004525">
    <property type="term" value="F:ribonuclease III activity"/>
    <property type="evidence" value="ECO:0007669"/>
    <property type="project" value="InterPro"/>
</dbReference>
<proteinExistence type="predicted"/>
<dbReference type="PANTHER" id="PTHR28160">
    <property type="entry name" value="54S RIBOSOMAL PROTEIN L15, MITOCHONDRIAL"/>
    <property type="match status" value="1"/>
</dbReference>